<organism evidence="1 2">
    <name type="scientific">Araneus ventricosus</name>
    <name type="common">Orbweaver spider</name>
    <name type="synonym">Epeira ventricosa</name>
    <dbReference type="NCBI Taxonomy" id="182803"/>
    <lineage>
        <taxon>Eukaryota</taxon>
        <taxon>Metazoa</taxon>
        <taxon>Ecdysozoa</taxon>
        <taxon>Arthropoda</taxon>
        <taxon>Chelicerata</taxon>
        <taxon>Arachnida</taxon>
        <taxon>Araneae</taxon>
        <taxon>Araneomorphae</taxon>
        <taxon>Entelegynae</taxon>
        <taxon>Araneoidea</taxon>
        <taxon>Araneidae</taxon>
        <taxon>Araneus</taxon>
    </lineage>
</organism>
<accession>A0A4Y2LM22</accession>
<name>A0A4Y2LM22_ARAVE</name>
<keyword evidence="2" id="KW-1185">Reference proteome</keyword>
<dbReference type="OrthoDB" id="10060618at2759"/>
<dbReference type="EMBL" id="BGPR01006051">
    <property type="protein sequence ID" value="GBN15672.1"/>
    <property type="molecule type" value="Genomic_DNA"/>
</dbReference>
<protein>
    <submittedName>
        <fullName evidence="1">Uncharacterized protein</fullName>
    </submittedName>
</protein>
<proteinExistence type="predicted"/>
<dbReference type="AlphaFoldDB" id="A0A4Y2LM22"/>
<gene>
    <name evidence="1" type="ORF">AVEN_170949_1</name>
</gene>
<comment type="caution">
    <text evidence="1">The sequence shown here is derived from an EMBL/GenBank/DDBJ whole genome shotgun (WGS) entry which is preliminary data.</text>
</comment>
<evidence type="ECO:0000313" key="1">
    <source>
        <dbReference type="EMBL" id="GBN15672.1"/>
    </source>
</evidence>
<reference evidence="1 2" key="1">
    <citation type="journal article" date="2019" name="Sci. Rep.">
        <title>Orb-weaving spider Araneus ventricosus genome elucidates the spidroin gene catalogue.</title>
        <authorList>
            <person name="Kono N."/>
            <person name="Nakamura H."/>
            <person name="Ohtoshi R."/>
            <person name="Moran D.A.P."/>
            <person name="Shinohara A."/>
            <person name="Yoshida Y."/>
            <person name="Fujiwara M."/>
            <person name="Mori M."/>
            <person name="Tomita M."/>
            <person name="Arakawa K."/>
        </authorList>
    </citation>
    <scope>NUCLEOTIDE SEQUENCE [LARGE SCALE GENOMIC DNA]</scope>
</reference>
<dbReference type="Proteomes" id="UP000499080">
    <property type="component" value="Unassembled WGS sequence"/>
</dbReference>
<evidence type="ECO:0000313" key="2">
    <source>
        <dbReference type="Proteomes" id="UP000499080"/>
    </source>
</evidence>
<sequence length="96" mass="11094">MVIPYQHLLELDAYGDSMKISTKECQNQVAKTLGTGLRNEFKERRSKGVTIGGRKERSLKESTILKLTNFYRRAIENNISDVQKMKTVIFSSLFHR</sequence>